<feature type="compositionally biased region" description="Basic and acidic residues" evidence="1">
    <location>
        <begin position="332"/>
        <end position="352"/>
    </location>
</feature>
<feature type="compositionally biased region" description="Polar residues" evidence="1">
    <location>
        <begin position="47"/>
        <end position="57"/>
    </location>
</feature>
<feature type="compositionally biased region" description="Basic and acidic residues" evidence="1">
    <location>
        <begin position="308"/>
        <end position="324"/>
    </location>
</feature>
<dbReference type="PANTHER" id="PTHR38887:SF1">
    <property type="entry name" value="RAS MODIFICATION PROTEIN ERF4"/>
    <property type="match status" value="1"/>
</dbReference>
<protein>
    <submittedName>
        <fullName evidence="2">Uncharacterized protein</fullName>
    </submittedName>
</protein>
<feature type="compositionally biased region" description="Basic and acidic residues" evidence="1">
    <location>
        <begin position="1"/>
        <end position="12"/>
    </location>
</feature>
<feature type="region of interest" description="Disordered" evidence="1">
    <location>
        <begin position="285"/>
        <end position="352"/>
    </location>
</feature>
<organism evidence="2 3">
    <name type="scientific">Diaporthe eres</name>
    <name type="common">Phomopsis oblonga</name>
    <dbReference type="NCBI Taxonomy" id="83184"/>
    <lineage>
        <taxon>Eukaryota</taxon>
        <taxon>Fungi</taxon>
        <taxon>Dikarya</taxon>
        <taxon>Ascomycota</taxon>
        <taxon>Pezizomycotina</taxon>
        <taxon>Sordariomycetes</taxon>
        <taxon>Sordariomycetidae</taxon>
        <taxon>Diaporthales</taxon>
        <taxon>Diaporthaceae</taxon>
        <taxon>Diaporthe</taxon>
        <taxon>Diaporthe eres species complex</taxon>
    </lineage>
</organism>
<dbReference type="Proteomes" id="UP001430848">
    <property type="component" value="Unassembled WGS sequence"/>
</dbReference>
<evidence type="ECO:0000256" key="1">
    <source>
        <dbReference type="SAM" id="MobiDB-lite"/>
    </source>
</evidence>
<proteinExistence type="predicted"/>
<evidence type="ECO:0000313" key="2">
    <source>
        <dbReference type="EMBL" id="KAK7725274.1"/>
    </source>
</evidence>
<accession>A0ABR1P335</accession>
<gene>
    <name evidence="2" type="ORF">SLS63_008271</name>
</gene>
<name>A0ABR1P335_DIAER</name>
<dbReference type="PANTHER" id="PTHR38887">
    <property type="entry name" value="CHROMOSOME 21, WHOLE GENOME SHOTGUN SEQUENCE"/>
    <property type="match status" value="1"/>
</dbReference>
<dbReference type="EMBL" id="JAKNSF020000051">
    <property type="protein sequence ID" value="KAK7725274.1"/>
    <property type="molecule type" value="Genomic_DNA"/>
</dbReference>
<feature type="compositionally biased region" description="Low complexity" evidence="1">
    <location>
        <begin position="15"/>
        <end position="28"/>
    </location>
</feature>
<reference evidence="2 3" key="1">
    <citation type="submission" date="2024-02" db="EMBL/GenBank/DDBJ databases">
        <title>De novo assembly and annotation of 12 fungi associated with fruit tree decline syndrome in Ontario, Canada.</title>
        <authorList>
            <person name="Sulman M."/>
            <person name="Ellouze W."/>
            <person name="Ilyukhin E."/>
        </authorList>
    </citation>
    <scope>NUCLEOTIDE SEQUENCE [LARGE SCALE GENOMIC DNA]</scope>
    <source>
        <strain evidence="2 3">M169</strain>
    </source>
</reference>
<sequence length="378" mass="41848">MRETFVDEDIRTQDPQQSSFSSVYRSQSPPQPIPSQDDRTEVPPAANSDQEPASQMAPTVALTGDEPRLSRVVVIPQRRPSDRARGFVRAYAPDLLRCGISQETFLQFIDGLNKSVASNAAVEAVNIAGEAVGAIPGSEFVGGPIVGMALQVAAGAYKNQNGYLVKMNDELFRPRGLYCLIMSYDVKSRSNVVRPGQSDSPSHVIRQGISQGMKSSRMRSNDGILGASNFPAAAQLVYADPKDSLGNNVEENGGEERARPGAWGHGLTKVQSILTAHADKQDLKSQVKFQKKNPTSPINFLMDPNVELSEKDRQKQEKREVKQEKKGKKREHKAEKRALKHPEKAPKVHKPKEVVLPKRSWFQTSWFPIPSHYQISNQ</sequence>
<feature type="region of interest" description="Disordered" evidence="1">
    <location>
        <begin position="1"/>
        <end position="62"/>
    </location>
</feature>
<dbReference type="InterPro" id="IPR053221">
    <property type="entry name" value="Burnettramic_acid_biosynth"/>
</dbReference>
<feature type="region of interest" description="Disordered" evidence="1">
    <location>
        <begin position="243"/>
        <end position="264"/>
    </location>
</feature>
<comment type="caution">
    <text evidence="2">The sequence shown here is derived from an EMBL/GenBank/DDBJ whole genome shotgun (WGS) entry which is preliminary data.</text>
</comment>
<evidence type="ECO:0000313" key="3">
    <source>
        <dbReference type="Proteomes" id="UP001430848"/>
    </source>
</evidence>
<keyword evidence="3" id="KW-1185">Reference proteome</keyword>